<proteinExistence type="predicted"/>
<protein>
    <submittedName>
        <fullName evidence="2">Unannotated protein</fullName>
    </submittedName>
</protein>
<dbReference type="InterPro" id="IPR011335">
    <property type="entry name" value="Restrct_endonuc-II-like"/>
</dbReference>
<dbReference type="Gene3D" id="3.90.320.10">
    <property type="match status" value="1"/>
</dbReference>
<dbReference type="Pfam" id="PF12705">
    <property type="entry name" value="PDDEXK_1"/>
    <property type="match status" value="1"/>
</dbReference>
<dbReference type="AlphaFoldDB" id="A0A6J7CRF1"/>
<gene>
    <name evidence="2" type="ORF">UFOPK3339_00236</name>
</gene>
<evidence type="ECO:0000313" key="2">
    <source>
        <dbReference type="EMBL" id="CAB4857563.1"/>
    </source>
</evidence>
<dbReference type="SUPFAM" id="SSF52980">
    <property type="entry name" value="Restriction endonuclease-like"/>
    <property type="match status" value="1"/>
</dbReference>
<dbReference type="EMBL" id="CAFBLF010000021">
    <property type="protein sequence ID" value="CAB4857563.1"/>
    <property type="molecule type" value="Genomic_DNA"/>
</dbReference>
<feature type="domain" description="PD-(D/E)XK endonuclease-like" evidence="1">
    <location>
        <begin position="1"/>
        <end position="229"/>
    </location>
</feature>
<evidence type="ECO:0000259" key="1">
    <source>
        <dbReference type="Pfam" id="PF12705"/>
    </source>
</evidence>
<reference evidence="2" key="1">
    <citation type="submission" date="2020-05" db="EMBL/GenBank/DDBJ databases">
        <authorList>
            <person name="Chiriac C."/>
            <person name="Salcher M."/>
            <person name="Ghai R."/>
            <person name="Kavagutti S V."/>
        </authorList>
    </citation>
    <scope>NUCLEOTIDE SEQUENCE</scope>
</reference>
<accession>A0A6J7CRF1</accession>
<dbReference type="InterPro" id="IPR038726">
    <property type="entry name" value="PDDEXK_AddAB-type"/>
</dbReference>
<organism evidence="2">
    <name type="scientific">freshwater metagenome</name>
    <dbReference type="NCBI Taxonomy" id="449393"/>
    <lineage>
        <taxon>unclassified sequences</taxon>
        <taxon>metagenomes</taxon>
        <taxon>ecological metagenomes</taxon>
    </lineage>
</organism>
<dbReference type="InterPro" id="IPR011604">
    <property type="entry name" value="PDDEXK-like_dom_sf"/>
</dbReference>
<name>A0A6J7CRF1_9ZZZZ</name>
<sequence length="259" mass="27790">MSPSNLQTFDASALDWFVSSVAGGASGLSAAIGTLVHRALEVAPDGTRDDLWAAVEDKWNEVNFDAPWLRAQWLATTRSMIDALADYVRDAALEGRRVLDSEKFTTVTLSTTEKGGLDIVVGGTIDRVERLSDGSVSIIDIKTAKAPESAKGAESHLQLKAYQLAFSHKALGDAVAEATALHSAGLLYPRVANKNSLYTVRTQSAMDAAALDDFTSKVIDLGVAMHSERFIGPETAPEYSGARDLETTWVRISEVSSDE</sequence>